<evidence type="ECO:0000256" key="2">
    <source>
        <dbReference type="ARBA" id="ARBA00022448"/>
    </source>
</evidence>
<feature type="transmembrane region" description="Helical" evidence="7">
    <location>
        <begin position="51"/>
        <end position="72"/>
    </location>
</feature>
<keyword evidence="6" id="KW-0325">Glycoprotein</keyword>
<dbReference type="PRINTS" id="PR01035">
    <property type="entry name" value="TCRTETA"/>
</dbReference>
<evidence type="ECO:0000256" key="6">
    <source>
        <dbReference type="ARBA" id="ARBA00023180"/>
    </source>
</evidence>
<dbReference type="STRING" id="1097556.R4XDG3"/>
<dbReference type="PANTHER" id="PTHR23502:SF151">
    <property type="entry name" value="MAJOR FACILITATOR SUPERFAMILY (MFS) PROFILE DOMAIN-CONTAINING PROTEIN"/>
    <property type="match status" value="1"/>
</dbReference>
<evidence type="ECO:0000256" key="4">
    <source>
        <dbReference type="ARBA" id="ARBA00022989"/>
    </source>
</evidence>
<feature type="transmembrane region" description="Helical" evidence="7">
    <location>
        <begin position="323"/>
        <end position="347"/>
    </location>
</feature>
<dbReference type="eggNOG" id="KOG0255">
    <property type="taxonomic scope" value="Eukaryota"/>
</dbReference>
<accession>R4XDG3</accession>
<keyword evidence="5 7" id="KW-0472">Membrane</keyword>
<organism evidence="9 10">
    <name type="scientific">Taphrina deformans (strain PYCC 5710 / ATCC 11124 / CBS 356.35 / IMI 108563 / JCM 9778 / NBRC 8474)</name>
    <name type="common">Peach leaf curl fungus</name>
    <name type="synonym">Lalaria deformans</name>
    <dbReference type="NCBI Taxonomy" id="1097556"/>
    <lineage>
        <taxon>Eukaryota</taxon>
        <taxon>Fungi</taxon>
        <taxon>Dikarya</taxon>
        <taxon>Ascomycota</taxon>
        <taxon>Taphrinomycotina</taxon>
        <taxon>Taphrinomycetes</taxon>
        <taxon>Taphrinales</taxon>
        <taxon>Taphrinaceae</taxon>
        <taxon>Taphrina</taxon>
    </lineage>
</organism>
<evidence type="ECO:0000256" key="1">
    <source>
        <dbReference type="ARBA" id="ARBA00004141"/>
    </source>
</evidence>
<gene>
    <name evidence="9" type="ORF">TAPDE_004202</name>
</gene>
<keyword evidence="2" id="KW-0813">Transport</keyword>
<dbReference type="Pfam" id="PF07690">
    <property type="entry name" value="MFS_1"/>
    <property type="match status" value="1"/>
</dbReference>
<sequence>MNPGSSDQRVLTTTIADTSLASHEVTTDSTDPMDLVVEEKPHSLFTRQQKMAITVLVSVASVFSPMSATIYVPALPTIADDLGVSVSLVNLSVTSYMIFQGLSPSLWGSLTDVLGRRPIYLITLVVYIGACIGLSMTDNYAELIVFRCLQSTGSASTIAIGAGVIGDMTQRRERGGYIGLYSAGSLVGNAVGPILGGIFAQKTGWHGIFYFLVAFAGVFVGILFLVLPETLRAIVDNGSLTPGPSYLHRPVFNWLTPAGAQAPTAANPRPPRKKIDILAPFKMMFLAEVFCGLIFTALNYTVWQAVLVATSSLFQTVYHLSEISIGLSFIANGVGAVSASLVIGRVLNYDYQRAQRREKSQADEEVDLQRVATTLRPVNNIERTRLRWAPLMIFVFMATTLAYGWCIEAKTTVALPILWTFFTGFTTTAIMSMFSTLVVDWYPDSGASATAAINLARCLLGAGGTAAVQPMIDRIGIGWTCTVGTGIVLASLPLGLLTYVKGGSWRSQRQVKATARSNRSVQDVKSGR</sequence>
<dbReference type="EMBL" id="CAHR02000186">
    <property type="protein sequence ID" value="CCG83875.1"/>
    <property type="molecule type" value="Genomic_DNA"/>
</dbReference>
<dbReference type="SUPFAM" id="SSF103473">
    <property type="entry name" value="MFS general substrate transporter"/>
    <property type="match status" value="1"/>
</dbReference>
<comment type="caution">
    <text evidence="9">The sequence shown here is derived from an EMBL/GenBank/DDBJ whole genome shotgun (WGS) entry which is preliminary data.</text>
</comment>
<name>R4XDG3_TAPDE</name>
<dbReference type="Proteomes" id="UP000013776">
    <property type="component" value="Unassembled WGS sequence"/>
</dbReference>
<dbReference type="AlphaFoldDB" id="R4XDG3"/>
<feature type="transmembrane region" description="Helical" evidence="7">
    <location>
        <begin position="84"/>
        <end position="107"/>
    </location>
</feature>
<dbReference type="FunFam" id="1.20.1250.20:FF:000172">
    <property type="entry name" value="MFS multidrug resistance transporter"/>
    <property type="match status" value="1"/>
</dbReference>
<feature type="transmembrane region" description="Helical" evidence="7">
    <location>
        <begin position="207"/>
        <end position="227"/>
    </location>
</feature>
<evidence type="ECO:0000313" key="10">
    <source>
        <dbReference type="Proteomes" id="UP000013776"/>
    </source>
</evidence>
<dbReference type="FunFam" id="1.20.1720.10:FF:000009">
    <property type="entry name" value="MFS multidrug transporter"/>
    <property type="match status" value="1"/>
</dbReference>
<comment type="subcellular location">
    <subcellularLocation>
        <location evidence="1">Membrane</location>
        <topology evidence="1">Multi-pass membrane protein</topology>
    </subcellularLocation>
</comment>
<dbReference type="InterPro" id="IPR020846">
    <property type="entry name" value="MFS_dom"/>
</dbReference>
<feature type="transmembrane region" description="Helical" evidence="7">
    <location>
        <begin position="283"/>
        <end position="303"/>
    </location>
</feature>
<keyword evidence="10" id="KW-1185">Reference proteome</keyword>
<feature type="transmembrane region" description="Helical" evidence="7">
    <location>
        <begin position="451"/>
        <end position="471"/>
    </location>
</feature>
<dbReference type="VEuPathDB" id="FungiDB:TAPDE_004202"/>
<protein>
    <recommendedName>
        <fullName evidence="8">Major facilitator superfamily (MFS) profile domain-containing protein</fullName>
    </recommendedName>
</protein>
<feature type="transmembrane region" description="Helical" evidence="7">
    <location>
        <begin position="143"/>
        <end position="166"/>
    </location>
</feature>
<evidence type="ECO:0000256" key="7">
    <source>
        <dbReference type="SAM" id="Phobius"/>
    </source>
</evidence>
<evidence type="ECO:0000259" key="8">
    <source>
        <dbReference type="PROSITE" id="PS50850"/>
    </source>
</evidence>
<feature type="transmembrane region" description="Helical" evidence="7">
    <location>
        <begin position="178"/>
        <end position="201"/>
    </location>
</feature>
<dbReference type="InterPro" id="IPR001958">
    <property type="entry name" value="Tet-R_TetA/multi-R_MdtG-like"/>
</dbReference>
<proteinExistence type="predicted"/>
<dbReference type="InterPro" id="IPR036259">
    <property type="entry name" value="MFS_trans_sf"/>
</dbReference>
<reference evidence="9 10" key="1">
    <citation type="journal article" date="2013" name="MBio">
        <title>Genome sequencing of the plant pathogen Taphrina deformans, the causal agent of peach leaf curl.</title>
        <authorList>
            <person name="Cisse O.H."/>
            <person name="Almeida J.M.G.C.F."/>
            <person name="Fonseca A."/>
            <person name="Kumar A.A."/>
            <person name="Salojaervi J."/>
            <person name="Overmyer K."/>
            <person name="Hauser P.M."/>
            <person name="Pagni M."/>
        </authorList>
    </citation>
    <scope>NUCLEOTIDE SEQUENCE [LARGE SCALE GENOMIC DNA]</scope>
    <source>
        <strain evidence="10">PYCC 5710 / ATCC 11124 / CBS 356.35 / IMI 108563 / JCM 9778 / NBRC 8474</strain>
    </source>
</reference>
<dbReference type="GO" id="GO:0140115">
    <property type="term" value="P:export across plasma membrane"/>
    <property type="evidence" value="ECO:0007669"/>
    <property type="project" value="UniProtKB-ARBA"/>
</dbReference>
<dbReference type="GO" id="GO:0015137">
    <property type="term" value="F:citrate transmembrane transporter activity"/>
    <property type="evidence" value="ECO:0007669"/>
    <property type="project" value="UniProtKB-ARBA"/>
</dbReference>
<dbReference type="InterPro" id="IPR011701">
    <property type="entry name" value="MFS"/>
</dbReference>
<evidence type="ECO:0000256" key="3">
    <source>
        <dbReference type="ARBA" id="ARBA00022692"/>
    </source>
</evidence>
<dbReference type="PROSITE" id="PS50850">
    <property type="entry name" value="MFS"/>
    <property type="match status" value="1"/>
</dbReference>
<feature type="transmembrane region" description="Helical" evidence="7">
    <location>
        <begin position="477"/>
        <end position="500"/>
    </location>
</feature>
<keyword evidence="4 7" id="KW-1133">Transmembrane helix</keyword>
<dbReference type="GO" id="GO:0005886">
    <property type="term" value="C:plasma membrane"/>
    <property type="evidence" value="ECO:0007669"/>
    <property type="project" value="TreeGrafter"/>
</dbReference>
<feature type="domain" description="Major facilitator superfamily (MFS) profile" evidence="8">
    <location>
        <begin position="53"/>
        <end position="503"/>
    </location>
</feature>
<dbReference type="Gene3D" id="1.20.1250.20">
    <property type="entry name" value="MFS general substrate transporter like domains"/>
    <property type="match status" value="1"/>
</dbReference>
<dbReference type="OrthoDB" id="440553at2759"/>
<feature type="transmembrane region" description="Helical" evidence="7">
    <location>
        <begin position="119"/>
        <end position="137"/>
    </location>
</feature>
<keyword evidence="3 7" id="KW-0812">Transmembrane</keyword>
<evidence type="ECO:0000256" key="5">
    <source>
        <dbReference type="ARBA" id="ARBA00023136"/>
    </source>
</evidence>
<feature type="transmembrane region" description="Helical" evidence="7">
    <location>
        <begin position="417"/>
        <end position="439"/>
    </location>
</feature>
<dbReference type="PANTHER" id="PTHR23502">
    <property type="entry name" value="MAJOR FACILITATOR SUPERFAMILY"/>
    <property type="match status" value="1"/>
</dbReference>
<evidence type="ECO:0000313" key="9">
    <source>
        <dbReference type="EMBL" id="CCG83875.1"/>
    </source>
</evidence>
<feature type="transmembrane region" description="Helical" evidence="7">
    <location>
        <begin position="386"/>
        <end position="405"/>
    </location>
</feature>
<dbReference type="Gene3D" id="1.20.1720.10">
    <property type="entry name" value="Multidrug resistance protein D"/>
    <property type="match status" value="1"/>
</dbReference>